<dbReference type="STRING" id="1471761.B0W44_11000"/>
<gene>
    <name evidence="2" type="ORF">B0W44_11000</name>
</gene>
<dbReference type="SMART" id="SM00257">
    <property type="entry name" value="LysM"/>
    <property type="match status" value="1"/>
</dbReference>
<name>A0A1U9K858_9BACL</name>
<dbReference type="InterPro" id="IPR036366">
    <property type="entry name" value="PGBDSf"/>
</dbReference>
<evidence type="ECO:0000313" key="2">
    <source>
        <dbReference type="EMBL" id="AQS56211.1"/>
    </source>
</evidence>
<dbReference type="OrthoDB" id="9783944at2"/>
<feature type="domain" description="LysM" evidence="1">
    <location>
        <begin position="2"/>
        <end position="46"/>
    </location>
</feature>
<proteinExistence type="predicted"/>
<dbReference type="AlphaFoldDB" id="A0A1U9K858"/>
<protein>
    <recommendedName>
        <fullName evidence="1">LysM domain-containing protein</fullName>
    </recommendedName>
</protein>
<dbReference type="Proteomes" id="UP000188603">
    <property type="component" value="Chromosome"/>
</dbReference>
<evidence type="ECO:0000313" key="3">
    <source>
        <dbReference type="Proteomes" id="UP000188603"/>
    </source>
</evidence>
<keyword evidence="3" id="KW-1185">Reference proteome</keyword>
<evidence type="ECO:0000259" key="1">
    <source>
        <dbReference type="PROSITE" id="PS51782"/>
    </source>
</evidence>
<reference evidence="2 3" key="1">
    <citation type="journal article" date="2015" name="Int. J. Syst. Evol. Microbiol.">
        <title>Novibacillus thermophilus gen. nov., sp. nov., a Gram-staining-negative and moderately thermophilic member of the family Thermoactinomycetaceae.</title>
        <authorList>
            <person name="Yang G."/>
            <person name="Chen J."/>
            <person name="Zhou S."/>
        </authorList>
    </citation>
    <scope>NUCLEOTIDE SEQUENCE [LARGE SCALE GENOMIC DNA]</scope>
    <source>
        <strain evidence="2 3">SG-1</strain>
    </source>
</reference>
<dbReference type="PANTHER" id="PTHR33734">
    <property type="entry name" value="LYSM DOMAIN-CONTAINING GPI-ANCHORED PROTEIN 2"/>
    <property type="match status" value="1"/>
</dbReference>
<dbReference type="RefSeq" id="WP_077720071.1">
    <property type="nucleotide sequence ID" value="NZ_CP019699.1"/>
</dbReference>
<dbReference type="SUPFAM" id="SSF54106">
    <property type="entry name" value="LysM domain"/>
    <property type="match status" value="1"/>
</dbReference>
<dbReference type="InterPro" id="IPR036365">
    <property type="entry name" value="PGBD-like_sf"/>
</dbReference>
<accession>A0A1U9K858</accession>
<dbReference type="PROSITE" id="PS51782">
    <property type="entry name" value="LYSM"/>
    <property type="match status" value="1"/>
</dbReference>
<sequence length="140" mass="15521">MRTYIVQPGDTLYTIAQRFGVSIQDIANANNLTNLNFLLPGQVLRIPVAEPQPGVPRRPIGPLPIPILRRGSVDAAVVLLQLRLQLLGYYRGDLDGIFGARTERAVRRFQRATDLPVNGIVDAQVWTRLLSPDAPGREQD</sequence>
<dbReference type="KEGG" id="ntr:B0W44_11000"/>
<dbReference type="InterPro" id="IPR018392">
    <property type="entry name" value="LysM"/>
</dbReference>
<dbReference type="PANTHER" id="PTHR33734:SF22">
    <property type="entry name" value="MEMBRANE-BOUND LYTIC MUREIN TRANSGLYCOSYLASE D"/>
    <property type="match status" value="1"/>
</dbReference>
<dbReference type="Pfam" id="PF01471">
    <property type="entry name" value="PG_binding_1"/>
    <property type="match status" value="1"/>
</dbReference>
<organism evidence="2 3">
    <name type="scientific">Novibacillus thermophilus</name>
    <dbReference type="NCBI Taxonomy" id="1471761"/>
    <lineage>
        <taxon>Bacteria</taxon>
        <taxon>Bacillati</taxon>
        <taxon>Bacillota</taxon>
        <taxon>Bacilli</taxon>
        <taxon>Bacillales</taxon>
        <taxon>Thermoactinomycetaceae</taxon>
        <taxon>Novibacillus</taxon>
    </lineage>
</organism>
<dbReference type="EMBL" id="CP019699">
    <property type="protein sequence ID" value="AQS56211.1"/>
    <property type="molecule type" value="Genomic_DNA"/>
</dbReference>
<dbReference type="Gene3D" id="1.10.101.10">
    <property type="entry name" value="PGBD-like superfamily/PGBD"/>
    <property type="match status" value="1"/>
</dbReference>
<dbReference type="Gene3D" id="3.10.350.10">
    <property type="entry name" value="LysM domain"/>
    <property type="match status" value="1"/>
</dbReference>
<dbReference type="Pfam" id="PF01476">
    <property type="entry name" value="LysM"/>
    <property type="match status" value="1"/>
</dbReference>
<dbReference type="InterPro" id="IPR036779">
    <property type="entry name" value="LysM_dom_sf"/>
</dbReference>
<dbReference type="SUPFAM" id="SSF47090">
    <property type="entry name" value="PGBD-like"/>
    <property type="match status" value="1"/>
</dbReference>
<dbReference type="InterPro" id="IPR002477">
    <property type="entry name" value="Peptidoglycan-bd-like"/>
</dbReference>
<dbReference type="CDD" id="cd00118">
    <property type="entry name" value="LysM"/>
    <property type="match status" value="1"/>
</dbReference>